<dbReference type="InterPro" id="IPR045584">
    <property type="entry name" value="Pilin-like"/>
</dbReference>
<organism evidence="2 3">
    <name type="scientific">Brevifollis gellanilyticus</name>
    <dbReference type="NCBI Taxonomy" id="748831"/>
    <lineage>
        <taxon>Bacteria</taxon>
        <taxon>Pseudomonadati</taxon>
        <taxon>Verrucomicrobiota</taxon>
        <taxon>Verrucomicrobiia</taxon>
        <taxon>Verrucomicrobiales</taxon>
        <taxon>Verrucomicrobiaceae</taxon>
    </lineage>
</organism>
<gene>
    <name evidence="2" type="ORF">BGE01nite_30930</name>
</gene>
<accession>A0A512MAP6</accession>
<evidence type="ECO:0000256" key="1">
    <source>
        <dbReference type="SAM" id="Phobius"/>
    </source>
</evidence>
<dbReference type="AlphaFoldDB" id="A0A512MAP6"/>
<dbReference type="PROSITE" id="PS00409">
    <property type="entry name" value="PROKAR_NTER_METHYL"/>
    <property type="match status" value="1"/>
</dbReference>
<keyword evidence="1" id="KW-1133">Transmembrane helix</keyword>
<reference evidence="2 3" key="1">
    <citation type="submission" date="2019-07" db="EMBL/GenBank/DDBJ databases">
        <title>Whole genome shotgun sequence of Brevifollis gellanilyticus NBRC 108608.</title>
        <authorList>
            <person name="Hosoyama A."/>
            <person name="Uohara A."/>
            <person name="Ohji S."/>
            <person name="Ichikawa N."/>
        </authorList>
    </citation>
    <scope>NUCLEOTIDE SEQUENCE [LARGE SCALE GENOMIC DNA]</scope>
    <source>
        <strain evidence="2 3">NBRC 108608</strain>
    </source>
</reference>
<evidence type="ECO:0000313" key="3">
    <source>
        <dbReference type="Proteomes" id="UP000321577"/>
    </source>
</evidence>
<dbReference type="Pfam" id="PF07963">
    <property type="entry name" value="N_methyl"/>
    <property type="match status" value="1"/>
</dbReference>
<proteinExistence type="predicted"/>
<sequence>MKIPFWKLELGALKSNSPKYQDIMKHTKVTSLKAGFSLVEMLVVIAIIGIIAAIAIPNIGSINVSAREATAKRNAQSIASVLNAAAAAGVDFTAVLGSTPINTVANPGAANLVGTDGSAQQLLIVDAAEGAADGGADVSPTDGAFSGKVFTTGNIDNTEEGVAAKYLGFDPANNRIIYNPGN</sequence>
<evidence type="ECO:0000313" key="2">
    <source>
        <dbReference type="EMBL" id="GEP43802.1"/>
    </source>
</evidence>
<protein>
    <recommendedName>
        <fullName evidence="4">Prepilin-type N-terminal cleavage/methylation domain-containing protein</fullName>
    </recommendedName>
</protein>
<dbReference type="NCBIfam" id="TIGR02532">
    <property type="entry name" value="IV_pilin_GFxxxE"/>
    <property type="match status" value="1"/>
</dbReference>
<dbReference type="PANTHER" id="PTHR30093">
    <property type="entry name" value="GENERAL SECRETION PATHWAY PROTEIN G"/>
    <property type="match status" value="1"/>
</dbReference>
<dbReference type="SUPFAM" id="SSF54523">
    <property type="entry name" value="Pili subunits"/>
    <property type="match status" value="1"/>
</dbReference>
<keyword evidence="1" id="KW-0812">Transmembrane</keyword>
<evidence type="ECO:0008006" key="4">
    <source>
        <dbReference type="Google" id="ProtNLM"/>
    </source>
</evidence>
<dbReference type="PANTHER" id="PTHR30093:SF43">
    <property type="entry name" value="SLR2015 PROTEIN"/>
    <property type="match status" value="1"/>
</dbReference>
<dbReference type="Gene3D" id="3.30.700.10">
    <property type="entry name" value="Glycoprotein, Type 4 Pilin"/>
    <property type="match status" value="1"/>
</dbReference>
<keyword evidence="3" id="KW-1185">Reference proteome</keyword>
<comment type="caution">
    <text evidence="2">The sequence shown here is derived from an EMBL/GenBank/DDBJ whole genome shotgun (WGS) entry which is preliminary data.</text>
</comment>
<dbReference type="Proteomes" id="UP000321577">
    <property type="component" value="Unassembled WGS sequence"/>
</dbReference>
<dbReference type="InterPro" id="IPR012902">
    <property type="entry name" value="N_methyl_site"/>
</dbReference>
<dbReference type="EMBL" id="BKAG01000021">
    <property type="protein sequence ID" value="GEP43802.1"/>
    <property type="molecule type" value="Genomic_DNA"/>
</dbReference>
<name>A0A512MAP6_9BACT</name>
<feature type="transmembrane region" description="Helical" evidence="1">
    <location>
        <begin position="34"/>
        <end position="56"/>
    </location>
</feature>
<keyword evidence="1" id="KW-0472">Membrane</keyword>